<evidence type="ECO:0000256" key="1">
    <source>
        <dbReference type="SAM" id="MobiDB-lite"/>
    </source>
</evidence>
<dbReference type="AlphaFoldDB" id="A0A9N8H3U5"/>
<keyword evidence="4" id="KW-1185">Reference proteome</keyword>
<gene>
    <name evidence="3" type="ORF">SEMRO_69_G038590.1</name>
</gene>
<dbReference type="SUPFAM" id="SSF54695">
    <property type="entry name" value="POZ domain"/>
    <property type="match status" value="1"/>
</dbReference>
<dbReference type="PANTHER" id="PTHR14499">
    <property type="entry name" value="POTASSIUM CHANNEL TETRAMERIZATION DOMAIN-CONTAINING"/>
    <property type="match status" value="1"/>
</dbReference>
<dbReference type="InterPro" id="IPR003131">
    <property type="entry name" value="T1-type_BTB"/>
</dbReference>
<feature type="domain" description="Potassium channel tetramerisation-type BTB" evidence="2">
    <location>
        <begin position="31"/>
        <end position="93"/>
    </location>
</feature>
<feature type="region of interest" description="Disordered" evidence="1">
    <location>
        <begin position="1"/>
        <end position="22"/>
    </location>
</feature>
<proteinExistence type="predicted"/>
<dbReference type="EMBL" id="CAICTM010000068">
    <property type="protein sequence ID" value="CAB9499811.1"/>
    <property type="molecule type" value="Genomic_DNA"/>
</dbReference>
<dbReference type="Gene3D" id="3.30.710.10">
    <property type="entry name" value="Potassium Channel Kv1.1, Chain A"/>
    <property type="match status" value="1"/>
</dbReference>
<dbReference type="InterPro" id="IPR011333">
    <property type="entry name" value="SKP1/BTB/POZ_sf"/>
</dbReference>
<protein>
    <submittedName>
        <fullName evidence="3">SH3KBP1-binding protein 1</fullName>
    </submittedName>
</protein>
<evidence type="ECO:0000259" key="2">
    <source>
        <dbReference type="Pfam" id="PF02214"/>
    </source>
</evidence>
<dbReference type="Pfam" id="PF02214">
    <property type="entry name" value="BTB_2"/>
    <property type="match status" value="1"/>
</dbReference>
<sequence>MEMTTERETKRQKHDDQTTVVSKPRPNDILLLDVGGTPISVFRRTLTQVEGSLLASQFSGRWDEGLAKTKEGRFFIDQPPHLFEKLINFLRMKANETDETGPNTVPAFMTLEDYRGFSRMVEYFGLSEAIFRTGAYLFYPDHAKTIAVVPSDDTIESPLFSRNNDDEDKLETFILGPLKDNAGYETHSRAITGFEITLQKHELCQVGWLAINRIVYSSGAFNSDSGVGGGVGFQPDSTALDVVTGDIVTTVLTLGENDENKAISPEQFRTQLPHVTVKEGSVIRCEMDHGFSWFVDGMLVGSSSQVSASKAGNASTVELCEETIKILGQPVHHVVPCITVNGGFSVTDIRYAF</sequence>
<comment type="caution">
    <text evidence="3">The sequence shown here is derived from an EMBL/GenBank/DDBJ whole genome shotgun (WGS) entry which is preliminary data.</text>
</comment>
<reference evidence="3" key="1">
    <citation type="submission" date="2020-06" db="EMBL/GenBank/DDBJ databases">
        <authorList>
            <consortium name="Plant Systems Biology data submission"/>
        </authorList>
    </citation>
    <scope>NUCLEOTIDE SEQUENCE</scope>
    <source>
        <strain evidence="3">D6</strain>
    </source>
</reference>
<evidence type="ECO:0000313" key="4">
    <source>
        <dbReference type="Proteomes" id="UP001153069"/>
    </source>
</evidence>
<dbReference type="PANTHER" id="PTHR14499:SF136">
    <property type="entry name" value="GH08630P"/>
    <property type="match status" value="1"/>
</dbReference>
<feature type="compositionally biased region" description="Basic and acidic residues" evidence="1">
    <location>
        <begin position="1"/>
        <end position="17"/>
    </location>
</feature>
<accession>A0A9N8H3U5</accession>
<dbReference type="OrthoDB" id="45549at2759"/>
<organism evidence="3 4">
    <name type="scientific">Seminavis robusta</name>
    <dbReference type="NCBI Taxonomy" id="568900"/>
    <lineage>
        <taxon>Eukaryota</taxon>
        <taxon>Sar</taxon>
        <taxon>Stramenopiles</taxon>
        <taxon>Ochrophyta</taxon>
        <taxon>Bacillariophyta</taxon>
        <taxon>Bacillariophyceae</taxon>
        <taxon>Bacillariophycidae</taxon>
        <taxon>Naviculales</taxon>
        <taxon>Naviculaceae</taxon>
        <taxon>Seminavis</taxon>
    </lineage>
</organism>
<dbReference type="GO" id="GO:0051260">
    <property type="term" value="P:protein homooligomerization"/>
    <property type="evidence" value="ECO:0007669"/>
    <property type="project" value="InterPro"/>
</dbReference>
<name>A0A9N8H3U5_9STRA</name>
<dbReference type="Proteomes" id="UP001153069">
    <property type="component" value="Unassembled WGS sequence"/>
</dbReference>
<evidence type="ECO:0000313" key="3">
    <source>
        <dbReference type="EMBL" id="CAB9499811.1"/>
    </source>
</evidence>